<dbReference type="RefSeq" id="WP_152200277.1">
    <property type="nucleotide sequence ID" value="NZ_VUKF01000003.1"/>
</dbReference>
<keyword evidence="3" id="KW-0274">FAD</keyword>
<sequence>MTRTLDTESTDAATVVSALLAGLPGRVQTAAAVLEQYRRDRSGQVSEGLPLAVVEASSVEDVQETCRIASAHGVPVVTRGAGTGLAGGGIAGPGEIVLSTRAMDRLLRVSPQNRLAVVEPGILNAELNTRLAEHGLWWAPDPASREISTVGGNIATNAGGLLCAKYGVTRESVLSLKVVLADGRLIKVGHDTVKGVTGLDLCALMIGWEGTLGVIVECALRLRPIVRGPVATIGAFFPSVEQAAAAASAVVTAGWTPAVMELMDRRTLECVGRYTGQDLLARGDALLVVQVDGAGALTEADAVHDLVMVAGGDAELTTDPVESARWMDLRRQAFPAIESLGTLLVEDVAVPLDRMSDMFAHVRGLEERYGVIIPTACHAGDGNLHPTFAFRGETVPDEIWQAAGEVFRYALELGGTLSGEHGIGLLKRRWLGDELGEDQLDLQRQIKAVFDPAGLLNPGKVFPDGDGRRRHAPS</sequence>
<dbReference type="AlphaFoldDB" id="A0A7J5UU14"/>
<dbReference type="Gene3D" id="1.10.45.10">
    <property type="entry name" value="Vanillyl-alcohol Oxidase, Chain A, domain 4"/>
    <property type="match status" value="1"/>
</dbReference>
<dbReference type="EMBL" id="WHJE01000005">
    <property type="protein sequence ID" value="KAE8765773.1"/>
    <property type="molecule type" value="Genomic_DNA"/>
</dbReference>
<dbReference type="InterPro" id="IPR051914">
    <property type="entry name" value="FAD-linked_OxidoTrans_Type4"/>
</dbReference>
<keyword evidence="7" id="KW-1185">Reference proteome</keyword>
<feature type="domain" description="FAD-binding PCMH-type" evidence="5">
    <location>
        <begin position="46"/>
        <end position="225"/>
    </location>
</feature>
<dbReference type="InterPro" id="IPR006094">
    <property type="entry name" value="Oxid_FAD_bind_N"/>
</dbReference>
<dbReference type="PROSITE" id="PS51387">
    <property type="entry name" value="FAD_PCMH"/>
    <property type="match status" value="1"/>
</dbReference>
<dbReference type="PANTHER" id="PTHR42934">
    <property type="entry name" value="GLYCOLATE OXIDASE SUBUNIT GLCD"/>
    <property type="match status" value="1"/>
</dbReference>
<dbReference type="Gene3D" id="3.30.70.2740">
    <property type="match status" value="1"/>
</dbReference>
<dbReference type="Proteomes" id="UP000451860">
    <property type="component" value="Unassembled WGS sequence"/>
</dbReference>
<proteinExistence type="predicted"/>
<dbReference type="GO" id="GO:0071949">
    <property type="term" value="F:FAD binding"/>
    <property type="evidence" value="ECO:0007669"/>
    <property type="project" value="InterPro"/>
</dbReference>
<dbReference type="InterPro" id="IPR036318">
    <property type="entry name" value="FAD-bd_PCMH-like_sf"/>
</dbReference>
<evidence type="ECO:0000256" key="1">
    <source>
        <dbReference type="ARBA" id="ARBA00001974"/>
    </source>
</evidence>
<dbReference type="SUPFAM" id="SSF55103">
    <property type="entry name" value="FAD-linked oxidases, C-terminal domain"/>
    <property type="match status" value="1"/>
</dbReference>
<dbReference type="InterPro" id="IPR016169">
    <property type="entry name" value="FAD-bd_PCMH_sub2"/>
</dbReference>
<organism evidence="6 7">
    <name type="scientific">Georgenia thermotolerans</name>
    <dbReference type="NCBI Taxonomy" id="527326"/>
    <lineage>
        <taxon>Bacteria</taxon>
        <taxon>Bacillati</taxon>
        <taxon>Actinomycetota</taxon>
        <taxon>Actinomycetes</taxon>
        <taxon>Micrococcales</taxon>
        <taxon>Bogoriellaceae</taxon>
        <taxon>Georgenia</taxon>
    </lineage>
</organism>
<protein>
    <submittedName>
        <fullName evidence="6">FAD-binding protein</fullName>
    </submittedName>
</protein>
<gene>
    <name evidence="6" type="ORF">GB883_02370</name>
</gene>
<dbReference type="FunFam" id="1.10.45.10:FF:000001">
    <property type="entry name" value="D-lactate dehydrogenase mitochondrial"/>
    <property type="match status" value="1"/>
</dbReference>
<comment type="cofactor">
    <cofactor evidence="1">
        <name>FAD</name>
        <dbReference type="ChEBI" id="CHEBI:57692"/>
    </cofactor>
</comment>
<dbReference type="Gene3D" id="3.30.465.10">
    <property type="match status" value="1"/>
</dbReference>
<keyword evidence="4" id="KW-0560">Oxidoreductase</keyword>
<dbReference type="InterPro" id="IPR004113">
    <property type="entry name" value="FAD-bd_oxidored_4_C"/>
</dbReference>
<dbReference type="InterPro" id="IPR016164">
    <property type="entry name" value="FAD-linked_Oxase-like_C"/>
</dbReference>
<evidence type="ECO:0000313" key="6">
    <source>
        <dbReference type="EMBL" id="KAE8765773.1"/>
    </source>
</evidence>
<dbReference type="PANTHER" id="PTHR42934:SF2">
    <property type="entry name" value="GLYCOLATE OXIDASE SUBUNIT GLCD"/>
    <property type="match status" value="1"/>
</dbReference>
<reference evidence="6 7" key="1">
    <citation type="submission" date="2019-10" db="EMBL/GenBank/DDBJ databases">
        <title>Georgenia wutianyii sp. nov. and Georgenia yuyongxinii sp. nov. isolated from plateau pika (Ochotona curzoniae) in the Qinghai-Tibet plateau of China.</title>
        <authorList>
            <person name="Tian Z."/>
        </authorList>
    </citation>
    <scope>NUCLEOTIDE SEQUENCE [LARGE SCALE GENOMIC DNA]</scope>
    <source>
        <strain evidence="6 7">DSM 21501</strain>
    </source>
</reference>
<evidence type="ECO:0000313" key="7">
    <source>
        <dbReference type="Proteomes" id="UP000451860"/>
    </source>
</evidence>
<dbReference type="InterPro" id="IPR016166">
    <property type="entry name" value="FAD-bd_PCMH"/>
</dbReference>
<accession>A0A7J5UU14</accession>
<dbReference type="GO" id="GO:0016491">
    <property type="term" value="F:oxidoreductase activity"/>
    <property type="evidence" value="ECO:0007669"/>
    <property type="project" value="UniProtKB-KW"/>
</dbReference>
<evidence type="ECO:0000256" key="4">
    <source>
        <dbReference type="ARBA" id="ARBA00023002"/>
    </source>
</evidence>
<comment type="caution">
    <text evidence="6">The sequence shown here is derived from an EMBL/GenBank/DDBJ whole genome shotgun (WGS) entry which is preliminary data.</text>
</comment>
<name>A0A7J5UU14_9MICO</name>
<keyword evidence="2" id="KW-0285">Flavoprotein</keyword>
<evidence type="ECO:0000256" key="2">
    <source>
        <dbReference type="ARBA" id="ARBA00022630"/>
    </source>
</evidence>
<dbReference type="InterPro" id="IPR016171">
    <property type="entry name" value="Vanillyl_alc_oxidase_C-sub2"/>
</dbReference>
<dbReference type="OrthoDB" id="9811557at2"/>
<dbReference type="SUPFAM" id="SSF56176">
    <property type="entry name" value="FAD-binding/transporter-associated domain-like"/>
    <property type="match status" value="1"/>
</dbReference>
<dbReference type="Pfam" id="PF02913">
    <property type="entry name" value="FAD-oxidase_C"/>
    <property type="match status" value="1"/>
</dbReference>
<dbReference type="Pfam" id="PF01565">
    <property type="entry name" value="FAD_binding_4"/>
    <property type="match status" value="1"/>
</dbReference>
<evidence type="ECO:0000256" key="3">
    <source>
        <dbReference type="ARBA" id="ARBA00022827"/>
    </source>
</evidence>
<evidence type="ECO:0000259" key="5">
    <source>
        <dbReference type="PROSITE" id="PS51387"/>
    </source>
</evidence>